<evidence type="ECO:0000259" key="2">
    <source>
        <dbReference type="Pfam" id="PF06991"/>
    </source>
</evidence>
<dbReference type="InterPro" id="IPR009730">
    <property type="entry name" value="MFAP1_C"/>
</dbReference>
<keyword evidence="4" id="KW-1185">Reference proteome</keyword>
<dbReference type="Pfam" id="PF06991">
    <property type="entry name" value="MFAP1"/>
    <property type="match status" value="1"/>
</dbReference>
<organism evidence="3 4">
    <name type="scientific">Coemansia erecta</name>
    <dbReference type="NCBI Taxonomy" id="147472"/>
    <lineage>
        <taxon>Eukaryota</taxon>
        <taxon>Fungi</taxon>
        <taxon>Fungi incertae sedis</taxon>
        <taxon>Zoopagomycota</taxon>
        <taxon>Kickxellomycotina</taxon>
        <taxon>Kickxellomycetes</taxon>
        <taxon>Kickxellales</taxon>
        <taxon>Kickxellaceae</taxon>
        <taxon>Coemansia</taxon>
    </lineage>
</organism>
<feature type="compositionally biased region" description="Acidic residues" evidence="1">
    <location>
        <begin position="161"/>
        <end position="172"/>
    </location>
</feature>
<feature type="compositionally biased region" description="Polar residues" evidence="1">
    <location>
        <begin position="187"/>
        <end position="199"/>
    </location>
</feature>
<feature type="compositionally biased region" description="Basic and acidic residues" evidence="1">
    <location>
        <begin position="79"/>
        <end position="90"/>
    </location>
</feature>
<dbReference type="AlphaFoldDB" id="A0A9W8CMK2"/>
<feature type="compositionally biased region" description="Basic and acidic residues" evidence="1">
    <location>
        <begin position="290"/>
        <end position="330"/>
    </location>
</feature>
<feature type="region of interest" description="Disordered" evidence="1">
    <location>
        <begin position="1"/>
        <end position="239"/>
    </location>
</feature>
<evidence type="ECO:0000313" key="3">
    <source>
        <dbReference type="EMBL" id="KAJ1719215.1"/>
    </source>
</evidence>
<feature type="compositionally biased region" description="Low complexity" evidence="1">
    <location>
        <begin position="102"/>
        <end position="122"/>
    </location>
</feature>
<reference evidence="3" key="1">
    <citation type="submission" date="2022-07" db="EMBL/GenBank/DDBJ databases">
        <title>Phylogenomic reconstructions and comparative analyses of Kickxellomycotina fungi.</title>
        <authorList>
            <person name="Reynolds N.K."/>
            <person name="Stajich J.E."/>
            <person name="Barry K."/>
            <person name="Grigoriev I.V."/>
            <person name="Crous P."/>
            <person name="Smith M.E."/>
        </authorList>
    </citation>
    <scope>NUCLEOTIDE SEQUENCE</scope>
    <source>
        <strain evidence="3">NBRC 32514</strain>
    </source>
</reference>
<evidence type="ECO:0000256" key="1">
    <source>
        <dbReference type="SAM" id="MobiDB-lite"/>
    </source>
</evidence>
<proteinExistence type="predicted"/>
<dbReference type="Proteomes" id="UP001149813">
    <property type="component" value="Unassembled WGS sequence"/>
</dbReference>
<gene>
    <name evidence="3" type="ORF">LPJ53_005987</name>
</gene>
<evidence type="ECO:0000313" key="4">
    <source>
        <dbReference type="Proteomes" id="UP001149813"/>
    </source>
</evidence>
<feature type="compositionally biased region" description="Basic residues" evidence="1">
    <location>
        <begin position="1"/>
        <end position="10"/>
    </location>
</feature>
<accession>A0A9W8CMK2</accession>
<protein>
    <recommendedName>
        <fullName evidence="2">Micro-fibrillar-associated protein 1 C-terminal domain-containing protein</fullName>
    </recommendedName>
</protein>
<feature type="region of interest" description="Disordered" evidence="1">
    <location>
        <begin position="277"/>
        <end position="399"/>
    </location>
</feature>
<dbReference type="OrthoDB" id="1111734at2759"/>
<dbReference type="PANTHER" id="PTHR15327">
    <property type="entry name" value="MICROFIBRIL-ASSOCIATED PROTEIN"/>
    <property type="match status" value="1"/>
</dbReference>
<dbReference type="InterPro" id="IPR033194">
    <property type="entry name" value="MFAP1"/>
</dbReference>
<sequence length="399" mass="45389">MSRAPGKKPTRPVATSGAGVQRYFPGKAPEAAYDNLSASESDVSEEETHPTHARKGNLVSSEPPTRIQIQIDHRRRRRSPDPDSESRSSESDNESDEETKRLLQARMRARQLANDESSSGSESDADSEQPTSEALAARIQPQPRAYTSSEDSSTSASSDSDSSDDDDGEEDAYPVQPMLKPVFVPKSQRQSQPHTTTARSGHLDHDSQENIESARIEDERRKESVRMAAEEARRAREQPEIDDDILDLVDDQDGVDPEAEFEAWKLRELLRIKRDKEEAETIDLQEEEETQRRNMTEAERQAEGLERARRTREEKTERIRELVQTKKQEQDAQLPPPTDSANFVSERMYEYAKKKADGRHNHTKWKGYRNEDTSFAKDSLVNDIRHARKTKPRDPNGLP</sequence>
<feature type="compositionally biased region" description="Basic and acidic residues" evidence="1">
    <location>
        <begin position="347"/>
        <end position="360"/>
    </location>
</feature>
<feature type="compositionally biased region" description="Acidic residues" evidence="1">
    <location>
        <begin position="280"/>
        <end position="289"/>
    </location>
</feature>
<feature type="compositionally biased region" description="Low complexity" evidence="1">
    <location>
        <begin position="148"/>
        <end position="160"/>
    </location>
</feature>
<comment type="caution">
    <text evidence="3">The sequence shown here is derived from an EMBL/GenBank/DDBJ whole genome shotgun (WGS) entry which is preliminary data.</text>
</comment>
<name>A0A9W8CMK2_9FUNG</name>
<dbReference type="EMBL" id="JANBOJ010000454">
    <property type="protein sequence ID" value="KAJ1719215.1"/>
    <property type="molecule type" value="Genomic_DNA"/>
</dbReference>
<feature type="domain" description="Micro-fibrillar-associated protein 1 C-terminal" evidence="2">
    <location>
        <begin position="169"/>
        <end position="324"/>
    </location>
</feature>
<feature type="compositionally biased region" description="Basic and acidic residues" evidence="1">
    <location>
        <begin position="201"/>
        <end position="239"/>
    </location>
</feature>